<name>A0A371JVE1_9FLAO</name>
<evidence type="ECO:0000256" key="1">
    <source>
        <dbReference type="ARBA" id="ARBA00022729"/>
    </source>
</evidence>
<reference evidence="5 6" key="1">
    <citation type="submission" date="2018-08" db="EMBL/GenBank/DDBJ databases">
        <title>Muricauda nanhaiensis sp. nov., isolated from seawater of the South China Sea.</title>
        <authorList>
            <person name="Dang Y."/>
        </authorList>
    </citation>
    <scope>NUCLEOTIDE SEQUENCE [LARGE SCALE GENOMIC DNA]</scope>
    <source>
        <strain evidence="5 6">SM1704</strain>
    </source>
</reference>
<evidence type="ECO:0000256" key="3">
    <source>
        <dbReference type="ARBA" id="ARBA00023180"/>
    </source>
</evidence>
<dbReference type="InterPro" id="IPR011043">
    <property type="entry name" value="Gal_Oxase/kelch_b-propeller"/>
</dbReference>
<dbReference type="EMBL" id="QTJX01000001">
    <property type="protein sequence ID" value="RDY61742.1"/>
    <property type="molecule type" value="Genomic_DNA"/>
</dbReference>
<comment type="caution">
    <text evidence="5">The sequence shown here is derived from an EMBL/GenBank/DDBJ whole genome shotgun (WGS) entry which is preliminary data.</text>
</comment>
<dbReference type="InterPro" id="IPR002909">
    <property type="entry name" value="IPT_dom"/>
</dbReference>
<dbReference type="PROSITE" id="PS51470">
    <property type="entry name" value="FG_GAP"/>
    <property type="match status" value="1"/>
</dbReference>
<feature type="domain" description="IPT/TIG" evidence="4">
    <location>
        <begin position="43"/>
        <end position="123"/>
    </location>
</feature>
<dbReference type="Pfam" id="PF01833">
    <property type="entry name" value="TIG"/>
    <property type="match status" value="3"/>
</dbReference>
<dbReference type="SMART" id="SM00191">
    <property type="entry name" value="Int_alpha"/>
    <property type="match status" value="6"/>
</dbReference>
<proteinExistence type="predicted"/>
<dbReference type="PANTHER" id="PTHR36220:SF1">
    <property type="entry name" value="GAMMA TUBULIN COMPLEX COMPONENT C-TERMINAL DOMAIN-CONTAINING PROTEIN"/>
    <property type="match status" value="1"/>
</dbReference>
<gene>
    <name evidence="5" type="ORF">DX873_06225</name>
</gene>
<dbReference type="Proteomes" id="UP000261828">
    <property type="component" value="Unassembled WGS sequence"/>
</dbReference>
<dbReference type="AlphaFoldDB" id="A0A371JVE1"/>
<feature type="domain" description="IPT/TIG" evidence="4">
    <location>
        <begin position="125"/>
        <end position="207"/>
    </location>
</feature>
<keyword evidence="6" id="KW-1185">Reference proteome</keyword>
<dbReference type="Pfam" id="PF14312">
    <property type="entry name" value="FG-GAP_2"/>
    <property type="match status" value="7"/>
</dbReference>
<dbReference type="InterPro" id="IPR013519">
    <property type="entry name" value="Int_alpha_beta-p"/>
</dbReference>
<dbReference type="SUPFAM" id="SSF81296">
    <property type="entry name" value="E set domains"/>
    <property type="match status" value="3"/>
</dbReference>
<dbReference type="PANTHER" id="PTHR36220">
    <property type="entry name" value="UNNAMED PRODUCT"/>
    <property type="match status" value="1"/>
</dbReference>
<accession>A0A371JVE1</accession>
<dbReference type="InterPro" id="IPR013517">
    <property type="entry name" value="FG-GAP"/>
</dbReference>
<sequence length="668" mass="70829">MSIMSSSEKINFILVSLFLLFLYSCSKDKDDPVNNPDSNTIVEITGFTPQKGTKDTEVTINGKNFATTVIENTVKFNGTTATLTSASATQLKVNVPEGATTGPITLKVGQFPLVTSDTDFMVIHPPIISSFSPDSGLTGTEVTIQGQNFSEVTGDNKVRFGNILVTEFITTSTTKLVVKVPEMAVTGKISVTVNELTAESTDNFTVIGSPNIIQVSPNQGIVGDVVNITMENAGINPEDNEVRFNGVLAKVDAVDGNVITTAVPEGATTGKVTVEVNGQIAESDVDFTVTYPFKTELDKLLAEGGIAGDIFGHSVDIDGDYAIVGGPSEEGSNIGTVLIFKRNGESWSVHKKLTVDEVIPDDGFGSSVAIDGDYAVVGAPGVDANTGAIYVFDGTQNWSQVQKLTANDKEIDDFFGYSVDISGNYIITGAMRDDVFGSNEGSAYIFEENGGNWSQIKKLYGNLNETDLFGYSVAIDGDYAVVGAQLDDENGFNSGVAFIFDRNQNWAEIKKLAANDGTNTDFFGTAVAIDGTYVIVGAPGHDHGDMLVNDGAAYVFENQGGNWFQINKLTAQDGVSNDEFGSAVAISGSYIIVGAPKKDELGNNSGVFYAFKVNEGSWNQISKVSPNDSQEGDAFGTAVALDGDYAIIGAMNDDDQGQNSGSAYIFKK</sequence>
<feature type="domain" description="IPT/TIG" evidence="4">
    <location>
        <begin position="209"/>
        <end position="296"/>
    </location>
</feature>
<dbReference type="InterPro" id="IPR013783">
    <property type="entry name" value="Ig-like_fold"/>
</dbReference>
<keyword evidence="2" id="KW-0677">Repeat</keyword>
<dbReference type="CDD" id="cd00603">
    <property type="entry name" value="IPT_PCSR"/>
    <property type="match status" value="2"/>
</dbReference>
<evidence type="ECO:0000256" key="2">
    <source>
        <dbReference type="ARBA" id="ARBA00022737"/>
    </source>
</evidence>
<evidence type="ECO:0000313" key="5">
    <source>
        <dbReference type="EMBL" id="RDY61742.1"/>
    </source>
</evidence>
<organism evidence="5 6">
    <name type="scientific">Flagellimonas nanhaiensis</name>
    <dbReference type="NCBI Taxonomy" id="2292706"/>
    <lineage>
        <taxon>Bacteria</taxon>
        <taxon>Pseudomonadati</taxon>
        <taxon>Bacteroidota</taxon>
        <taxon>Flavobacteriia</taxon>
        <taxon>Flavobacteriales</taxon>
        <taxon>Flavobacteriaceae</taxon>
        <taxon>Flagellimonas</taxon>
    </lineage>
</organism>
<dbReference type="Gene3D" id="2.60.40.10">
    <property type="entry name" value="Immunoglobulins"/>
    <property type="match status" value="3"/>
</dbReference>
<dbReference type="SMART" id="SM00429">
    <property type="entry name" value="IPT"/>
    <property type="match status" value="3"/>
</dbReference>
<dbReference type="InterPro" id="IPR028994">
    <property type="entry name" value="Integrin_alpha_N"/>
</dbReference>
<dbReference type="InterPro" id="IPR014756">
    <property type="entry name" value="Ig_E-set"/>
</dbReference>
<keyword evidence="1" id="KW-0732">Signal</keyword>
<keyword evidence="3" id="KW-0325">Glycoprotein</keyword>
<protein>
    <recommendedName>
        <fullName evidence="4">IPT/TIG domain-containing protein</fullName>
    </recommendedName>
</protein>
<dbReference type="Gene3D" id="2.130.10.130">
    <property type="entry name" value="Integrin alpha, N-terminal"/>
    <property type="match status" value="2"/>
</dbReference>
<dbReference type="OrthoDB" id="964745at2"/>
<dbReference type="SUPFAM" id="SSF50965">
    <property type="entry name" value="Galactose oxidase, central domain"/>
    <property type="match status" value="1"/>
</dbReference>
<evidence type="ECO:0000259" key="4">
    <source>
        <dbReference type="SMART" id="SM00429"/>
    </source>
</evidence>
<evidence type="ECO:0000313" key="6">
    <source>
        <dbReference type="Proteomes" id="UP000261828"/>
    </source>
</evidence>